<dbReference type="Proteomes" id="UP000266841">
    <property type="component" value="Unassembled WGS sequence"/>
</dbReference>
<organism evidence="2 3">
    <name type="scientific">Thalassiosira oceanica</name>
    <name type="common">Marine diatom</name>
    <dbReference type="NCBI Taxonomy" id="159749"/>
    <lineage>
        <taxon>Eukaryota</taxon>
        <taxon>Sar</taxon>
        <taxon>Stramenopiles</taxon>
        <taxon>Ochrophyta</taxon>
        <taxon>Bacillariophyta</taxon>
        <taxon>Coscinodiscophyceae</taxon>
        <taxon>Thalassiosirophycidae</taxon>
        <taxon>Thalassiosirales</taxon>
        <taxon>Thalassiosiraceae</taxon>
        <taxon>Thalassiosira</taxon>
    </lineage>
</organism>
<protein>
    <submittedName>
        <fullName evidence="2">Uncharacterized protein</fullName>
    </submittedName>
</protein>
<keyword evidence="3" id="KW-1185">Reference proteome</keyword>
<feature type="compositionally biased region" description="Basic residues" evidence="1">
    <location>
        <begin position="116"/>
        <end position="129"/>
    </location>
</feature>
<feature type="compositionally biased region" description="Basic and acidic residues" evidence="1">
    <location>
        <begin position="178"/>
        <end position="191"/>
    </location>
</feature>
<accession>K0THZ5</accession>
<dbReference type="AlphaFoldDB" id="K0THZ5"/>
<name>K0THZ5_THAOC</name>
<dbReference type="eggNOG" id="ENOG502SM0V">
    <property type="taxonomic scope" value="Eukaryota"/>
</dbReference>
<evidence type="ECO:0000313" key="2">
    <source>
        <dbReference type="EMBL" id="EJK70132.1"/>
    </source>
</evidence>
<feature type="region of interest" description="Disordered" evidence="1">
    <location>
        <begin position="112"/>
        <end position="191"/>
    </location>
</feature>
<feature type="non-terminal residue" evidence="2">
    <location>
        <position position="191"/>
    </location>
</feature>
<reference evidence="2 3" key="1">
    <citation type="journal article" date="2012" name="Genome Biol.">
        <title>Genome and low-iron response of an oceanic diatom adapted to chronic iron limitation.</title>
        <authorList>
            <person name="Lommer M."/>
            <person name="Specht M."/>
            <person name="Roy A.S."/>
            <person name="Kraemer L."/>
            <person name="Andreson R."/>
            <person name="Gutowska M.A."/>
            <person name="Wolf J."/>
            <person name="Bergner S.V."/>
            <person name="Schilhabel M.B."/>
            <person name="Klostermeier U.C."/>
            <person name="Beiko R.G."/>
            <person name="Rosenstiel P."/>
            <person name="Hippler M."/>
            <person name="Laroche J."/>
        </authorList>
    </citation>
    <scope>NUCLEOTIDE SEQUENCE [LARGE SCALE GENOMIC DNA]</scope>
    <source>
        <strain evidence="2 3">CCMP1005</strain>
    </source>
</reference>
<proteinExistence type="predicted"/>
<evidence type="ECO:0000256" key="1">
    <source>
        <dbReference type="SAM" id="MobiDB-lite"/>
    </source>
</evidence>
<gene>
    <name evidence="2" type="ORF">THAOC_08533</name>
</gene>
<dbReference type="OrthoDB" id="36142at2759"/>
<evidence type="ECO:0000313" key="3">
    <source>
        <dbReference type="Proteomes" id="UP000266841"/>
    </source>
</evidence>
<sequence length="191" mass="21305">MVTDPKQQYTKSTDWFDDTKGWRSKQGGLSTISARDDRREQHGGLFVRKLSGGRGTGVPHHEDLAGHLPVLPDARRQADEVQGLELGGRALRRTAPADGVRERLPRGVLRVEARRAPGRRRRGPRRGVRRRESPRGGRVRLVRRGPEAPVGRAAGGRDEARRGRQPARRTPVPPVAHRRADGPHRLVVDRA</sequence>
<feature type="region of interest" description="Disordered" evidence="1">
    <location>
        <begin position="48"/>
        <end position="71"/>
    </location>
</feature>
<dbReference type="EMBL" id="AGNL01009004">
    <property type="protein sequence ID" value="EJK70132.1"/>
    <property type="molecule type" value="Genomic_DNA"/>
</dbReference>
<comment type="caution">
    <text evidence="2">The sequence shown here is derived from an EMBL/GenBank/DDBJ whole genome shotgun (WGS) entry which is preliminary data.</text>
</comment>